<dbReference type="GO" id="GO:0015297">
    <property type="term" value="F:antiporter activity"/>
    <property type="evidence" value="ECO:0007669"/>
    <property type="project" value="InterPro"/>
</dbReference>
<dbReference type="Proteomes" id="UP000298653">
    <property type="component" value="Chromosome"/>
</dbReference>
<evidence type="ECO:0000313" key="12">
    <source>
        <dbReference type="Proteomes" id="UP000298653"/>
    </source>
</evidence>
<evidence type="ECO:0000256" key="9">
    <source>
        <dbReference type="ARBA" id="ARBA00023251"/>
    </source>
</evidence>
<feature type="transmembrane region" description="Helical" evidence="10">
    <location>
        <begin position="199"/>
        <end position="222"/>
    </location>
</feature>
<proteinExistence type="inferred from homology"/>
<dbReference type="InterPro" id="IPR051327">
    <property type="entry name" value="MATE_MepA_subfamily"/>
</dbReference>
<dbReference type="PIRSF" id="PIRSF006603">
    <property type="entry name" value="DinF"/>
    <property type="match status" value="1"/>
</dbReference>
<evidence type="ECO:0000256" key="10">
    <source>
        <dbReference type="SAM" id="Phobius"/>
    </source>
</evidence>
<evidence type="ECO:0000256" key="3">
    <source>
        <dbReference type="ARBA" id="ARBA00022106"/>
    </source>
</evidence>
<protein>
    <recommendedName>
        <fullName evidence="3">Multidrug export protein MepA</fullName>
    </recommendedName>
</protein>
<dbReference type="InterPro" id="IPR045070">
    <property type="entry name" value="MATE_MepA-like"/>
</dbReference>
<evidence type="ECO:0000313" key="11">
    <source>
        <dbReference type="EMBL" id="QCP33852.1"/>
    </source>
</evidence>
<feature type="transmembrane region" description="Helical" evidence="10">
    <location>
        <begin position="374"/>
        <end position="394"/>
    </location>
</feature>
<comment type="similarity">
    <text evidence="2">Belongs to the multi antimicrobial extrusion (MATE) (TC 2.A.66.1) family. MepA subfamily.</text>
</comment>
<feature type="transmembrane region" description="Helical" evidence="10">
    <location>
        <begin position="63"/>
        <end position="85"/>
    </location>
</feature>
<keyword evidence="7 10" id="KW-1133">Transmembrane helix</keyword>
<dbReference type="PANTHER" id="PTHR43823:SF3">
    <property type="entry name" value="MULTIDRUG EXPORT PROTEIN MEPA"/>
    <property type="match status" value="1"/>
</dbReference>
<dbReference type="GO" id="GO:0046677">
    <property type="term" value="P:response to antibiotic"/>
    <property type="evidence" value="ECO:0007669"/>
    <property type="project" value="UniProtKB-KW"/>
</dbReference>
<feature type="transmembrane region" description="Helical" evidence="10">
    <location>
        <begin position="243"/>
        <end position="263"/>
    </location>
</feature>
<dbReference type="InterPro" id="IPR002528">
    <property type="entry name" value="MATE_fam"/>
</dbReference>
<feature type="transmembrane region" description="Helical" evidence="10">
    <location>
        <begin position="327"/>
        <end position="354"/>
    </location>
</feature>
<keyword evidence="6 10" id="KW-0812">Transmembrane</keyword>
<feature type="transmembrane region" description="Helical" evidence="10">
    <location>
        <begin position="105"/>
        <end position="123"/>
    </location>
</feature>
<feature type="transmembrane region" description="Helical" evidence="10">
    <location>
        <begin position="21"/>
        <end position="43"/>
    </location>
</feature>
<reference evidence="11 12" key="1">
    <citation type="submission" date="2019-05" db="EMBL/GenBank/DDBJ databases">
        <title>Complete genome sequencing of Anaerostipes rhamnosivorans.</title>
        <authorList>
            <person name="Bui T.P.N."/>
            <person name="de Vos W.M."/>
        </authorList>
    </citation>
    <scope>NUCLEOTIDE SEQUENCE [LARGE SCALE GENOMIC DNA]</scope>
    <source>
        <strain evidence="11 12">1y2</strain>
    </source>
</reference>
<feature type="transmembrane region" description="Helical" evidence="10">
    <location>
        <begin position="406"/>
        <end position="424"/>
    </location>
</feature>
<sequence length="469" mass="50583">METQIQTQRKENPLGYEPVGKLLLQFAVPSTISVLVNSVYNIVDQIFIGQGVGYLGNAATTVTFPIITIIMAFATLLGSGGSAYAAIKLGQKKEQEAEKTLNNNFMLSIIMGIVLAVIGFIFMEPILRLFGATDSIMPYAKDYASIILIGVPFSVIGPCLSNMARTDGSPRLSMYGILIGAVLNTILDPIYIFKFHWGVKGAAVATITSQIISALILFLYFCKKSQMRLHLKELKLDASICKNVIALGTSSGITQLVACVMQITMNNSLVYYGNISKVGGDVALSAMGIVMKLAMILASVCIGIGIGSQTIFGFNFGAEKYHRIKHLFKNAVAAATVSVLIGWLVCQLFPGLIVQLFGGGNSAFVSFAEKCLRIYLFGIFCAGFQIVSTNYFQATGQPLKASVLSMLRQLLLLVPLILILPLFFGLNGILFAGPIADMSSAVIVALFVIPEMKKLNRRITEKDMETSGA</sequence>
<dbReference type="KEGG" id="arf:AR1Y2_0398"/>
<gene>
    <name evidence="11" type="ORF">AR1Y2_0398</name>
</gene>
<dbReference type="GO" id="GO:0005886">
    <property type="term" value="C:plasma membrane"/>
    <property type="evidence" value="ECO:0007669"/>
    <property type="project" value="UniProtKB-SubCell"/>
</dbReference>
<evidence type="ECO:0000256" key="7">
    <source>
        <dbReference type="ARBA" id="ARBA00022989"/>
    </source>
</evidence>
<evidence type="ECO:0000256" key="6">
    <source>
        <dbReference type="ARBA" id="ARBA00022692"/>
    </source>
</evidence>
<dbReference type="RefSeq" id="WP_243118823.1">
    <property type="nucleotide sequence ID" value="NZ_CP040058.1"/>
</dbReference>
<keyword evidence="8 10" id="KW-0472">Membrane</keyword>
<evidence type="ECO:0000256" key="1">
    <source>
        <dbReference type="ARBA" id="ARBA00004651"/>
    </source>
</evidence>
<accession>A0A4P8I8M4</accession>
<dbReference type="InterPro" id="IPR048279">
    <property type="entry name" value="MdtK-like"/>
</dbReference>
<feature type="transmembrane region" description="Helical" evidence="10">
    <location>
        <begin position="283"/>
        <end position="306"/>
    </location>
</feature>
<evidence type="ECO:0000256" key="8">
    <source>
        <dbReference type="ARBA" id="ARBA00023136"/>
    </source>
</evidence>
<dbReference type="GO" id="GO:0042910">
    <property type="term" value="F:xenobiotic transmembrane transporter activity"/>
    <property type="evidence" value="ECO:0007669"/>
    <property type="project" value="InterPro"/>
</dbReference>
<comment type="subcellular location">
    <subcellularLocation>
        <location evidence="1">Cell membrane</location>
        <topology evidence="1">Multi-pass membrane protein</topology>
    </subcellularLocation>
</comment>
<evidence type="ECO:0000256" key="5">
    <source>
        <dbReference type="ARBA" id="ARBA00022475"/>
    </source>
</evidence>
<dbReference type="EMBL" id="CP040058">
    <property type="protein sequence ID" value="QCP33852.1"/>
    <property type="molecule type" value="Genomic_DNA"/>
</dbReference>
<dbReference type="AlphaFoldDB" id="A0A4P8I8M4"/>
<dbReference type="NCBIfam" id="TIGR00797">
    <property type="entry name" value="matE"/>
    <property type="match status" value="1"/>
</dbReference>
<dbReference type="Pfam" id="PF01554">
    <property type="entry name" value="MatE"/>
    <property type="match status" value="2"/>
</dbReference>
<keyword evidence="12" id="KW-1185">Reference proteome</keyword>
<dbReference type="PANTHER" id="PTHR43823">
    <property type="entry name" value="SPORULATION PROTEIN YKVU"/>
    <property type="match status" value="1"/>
</dbReference>
<feature type="transmembrane region" description="Helical" evidence="10">
    <location>
        <begin position="143"/>
        <end position="160"/>
    </location>
</feature>
<evidence type="ECO:0000256" key="2">
    <source>
        <dbReference type="ARBA" id="ARBA00008417"/>
    </source>
</evidence>
<keyword evidence="4" id="KW-0813">Transport</keyword>
<keyword evidence="9" id="KW-0046">Antibiotic resistance</keyword>
<keyword evidence="5" id="KW-1003">Cell membrane</keyword>
<name>A0A4P8I8M4_9FIRM</name>
<feature type="transmembrane region" description="Helical" evidence="10">
    <location>
        <begin position="172"/>
        <end position="193"/>
    </location>
</feature>
<dbReference type="CDD" id="cd13143">
    <property type="entry name" value="MATE_MepA_like"/>
    <property type="match status" value="1"/>
</dbReference>
<organism evidence="11 12">
    <name type="scientific">Anaerostipes rhamnosivorans</name>
    <dbReference type="NCBI Taxonomy" id="1229621"/>
    <lineage>
        <taxon>Bacteria</taxon>
        <taxon>Bacillati</taxon>
        <taxon>Bacillota</taxon>
        <taxon>Clostridia</taxon>
        <taxon>Lachnospirales</taxon>
        <taxon>Lachnospiraceae</taxon>
        <taxon>Anaerostipes</taxon>
    </lineage>
</organism>
<feature type="transmembrane region" description="Helical" evidence="10">
    <location>
        <begin position="430"/>
        <end position="449"/>
    </location>
</feature>
<evidence type="ECO:0000256" key="4">
    <source>
        <dbReference type="ARBA" id="ARBA00022448"/>
    </source>
</evidence>